<organism evidence="1 2">
    <name type="scientific">Canavalia gladiata</name>
    <name type="common">Sword bean</name>
    <name type="synonym">Dolichos gladiatus</name>
    <dbReference type="NCBI Taxonomy" id="3824"/>
    <lineage>
        <taxon>Eukaryota</taxon>
        <taxon>Viridiplantae</taxon>
        <taxon>Streptophyta</taxon>
        <taxon>Embryophyta</taxon>
        <taxon>Tracheophyta</taxon>
        <taxon>Spermatophyta</taxon>
        <taxon>Magnoliopsida</taxon>
        <taxon>eudicotyledons</taxon>
        <taxon>Gunneridae</taxon>
        <taxon>Pentapetalae</taxon>
        <taxon>rosids</taxon>
        <taxon>fabids</taxon>
        <taxon>Fabales</taxon>
        <taxon>Fabaceae</taxon>
        <taxon>Papilionoideae</taxon>
        <taxon>50 kb inversion clade</taxon>
        <taxon>NPAAA clade</taxon>
        <taxon>indigoferoid/millettioid clade</taxon>
        <taxon>Phaseoleae</taxon>
        <taxon>Canavalia</taxon>
    </lineage>
</organism>
<name>A0AAN9LSG0_CANGL</name>
<keyword evidence="2" id="KW-1185">Reference proteome</keyword>
<proteinExistence type="predicted"/>
<evidence type="ECO:0000313" key="1">
    <source>
        <dbReference type="EMBL" id="KAK7339579.1"/>
    </source>
</evidence>
<evidence type="ECO:0000313" key="2">
    <source>
        <dbReference type="Proteomes" id="UP001367508"/>
    </source>
</evidence>
<dbReference type="EMBL" id="JAYMYQ010000004">
    <property type="protein sequence ID" value="KAK7339579.1"/>
    <property type="molecule type" value="Genomic_DNA"/>
</dbReference>
<protein>
    <submittedName>
        <fullName evidence="1">Uncharacterized protein</fullName>
    </submittedName>
</protein>
<sequence>MLKLEGILSGWEIWSHMLEPFRSSCLRGISVPEIFLSHSRINVYLLHPPTAEDRLSFSRRSAWPLIQQPYINRSSHYADQGGIIFLRLSRPLRDVKVRAYDWGCLSTFTLELMASFLFA</sequence>
<gene>
    <name evidence="1" type="ORF">VNO77_20256</name>
</gene>
<accession>A0AAN9LSG0</accession>
<reference evidence="1 2" key="1">
    <citation type="submission" date="2024-01" db="EMBL/GenBank/DDBJ databases">
        <title>The genomes of 5 underutilized Papilionoideae crops provide insights into root nodulation and disease resistanc.</title>
        <authorList>
            <person name="Jiang F."/>
        </authorList>
    </citation>
    <scope>NUCLEOTIDE SEQUENCE [LARGE SCALE GENOMIC DNA]</scope>
    <source>
        <strain evidence="1">LVBAO_FW01</strain>
        <tissue evidence="1">Leaves</tissue>
    </source>
</reference>
<dbReference type="Proteomes" id="UP001367508">
    <property type="component" value="Unassembled WGS sequence"/>
</dbReference>
<dbReference type="AlphaFoldDB" id="A0AAN9LSG0"/>
<comment type="caution">
    <text evidence="1">The sequence shown here is derived from an EMBL/GenBank/DDBJ whole genome shotgun (WGS) entry which is preliminary data.</text>
</comment>